<evidence type="ECO:0000313" key="1">
    <source>
        <dbReference type="EMBL" id="TWU16282.1"/>
    </source>
</evidence>
<name>A0A5C6BWS1_9BACT</name>
<dbReference type="EMBL" id="SJPU01000002">
    <property type="protein sequence ID" value="TWU16282.1"/>
    <property type="molecule type" value="Genomic_DNA"/>
</dbReference>
<dbReference type="Proteomes" id="UP000319908">
    <property type="component" value="Unassembled WGS sequence"/>
</dbReference>
<evidence type="ECO:0000313" key="2">
    <source>
        <dbReference type="Proteomes" id="UP000319908"/>
    </source>
</evidence>
<organism evidence="1 2">
    <name type="scientific">Allorhodopirellula heiligendammensis</name>
    <dbReference type="NCBI Taxonomy" id="2714739"/>
    <lineage>
        <taxon>Bacteria</taxon>
        <taxon>Pseudomonadati</taxon>
        <taxon>Planctomycetota</taxon>
        <taxon>Planctomycetia</taxon>
        <taxon>Pirellulales</taxon>
        <taxon>Pirellulaceae</taxon>
        <taxon>Allorhodopirellula</taxon>
    </lineage>
</organism>
<accession>A0A5C6BWS1</accession>
<sequence length="413" mass="47927">MVQALSPACRVFSQILSIASRGSTARSRNIIHSAGPLHFMSQSSVNRYPFYSPRFWHGMRPLTWFRLLRQGDFSISPSRMGLAVSVSLATPFNTLLLGLQNLVFRRRLRAAELHGPPVFIIGHWRSGTTLLHELMVRDERWSSPSTYQCFAPSHFLLTQWFFRTFAAWLLPGKRPMDNMATGWDRPQEDEFALVNLGAPSPYRRIAFPRRGPVDMDYLDFEGVDEQSRQQWLATLKSFLHRVSAATTRPLVIKSPTHTGRIGYLADAFPNARFIHITRDPRDLFPSTCRLWRSLDDVQSLQAPSAATSDDGIEEYVLDCFTRMYAAFNEQRHKIDDHHLIEIRYEDLIADPVATLENIYDSLRLADFETVREEIQTWTDNEHRSYQPNKHQLSVADEQRLQEHWGDYFSRYNY</sequence>
<dbReference type="Pfam" id="PF13469">
    <property type="entry name" value="Sulfotransfer_3"/>
    <property type="match status" value="1"/>
</dbReference>
<dbReference type="InterPro" id="IPR027417">
    <property type="entry name" value="P-loop_NTPase"/>
</dbReference>
<comment type="caution">
    <text evidence="1">The sequence shown here is derived from an EMBL/GenBank/DDBJ whole genome shotgun (WGS) entry which is preliminary data.</text>
</comment>
<dbReference type="InterPro" id="IPR052736">
    <property type="entry name" value="Stf3_sulfotransferase"/>
</dbReference>
<dbReference type="Gene3D" id="3.40.50.300">
    <property type="entry name" value="P-loop containing nucleotide triphosphate hydrolases"/>
    <property type="match status" value="1"/>
</dbReference>
<proteinExistence type="predicted"/>
<gene>
    <name evidence="1" type="ORF">Poly21_34870</name>
</gene>
<dbReference type="SUPFAM" id="SSF52540">
    <property type="entry name" value="P-loop containing nucleoside triphosphate hydrolases"/>
    <property type="match status" value="1"/>
</dbReference>
<reference evidence="1 2" key="1">
    <citation type="journal article" date="2020" name="Antonie Van Leeuwenhoek">
        <title>Rhodopirellula heiligendammensis sp. nov., Rhodopirellula pilleata sp. nov., and Rhodopirellula solitaria sp. nov. isolated from natural or artificial marine surfaces in Northern Germany and California, USA, and emended description of the genus Rhodopirellula.</title>
        <authorList>
            <person name="Kallscheuer N."/>
            <person name="Wiegand S."/>
            <person name="Jogler M."/>
            <person name="Boedeker C."/>
            <person name="Peeters S.H."/>
            <person name="Rast P."/>
            <person name="Heuer A."/>
            <person name="Jetten M.S.M."/>
            <person name="Rohde M."/>
            <person name="Jogler C."/>
        </authorList>
    </citation>
    <scope>NUCLEOTIDE SEQUENCE [LARGE SCALE GENOMIC DNA]</scope>
    <source>
        <strain evidence="1 2">Poly21</strain>
    </source>
</reference>
<dbReference type="PANTHER" id="PTHR36451:SF1">
    <property type="entry name" value="OMEGA-HYDROXY-BETA-DIHYDROMENAQUINONE-9 SULFOTRANSFERASE STF3"/>
    <property type="match status" value="1"/>
</dbReference>
<dbReference type="AlphaFoldDB" id="A0A5C6BWS1"/>
<keyword evidence="2" id="KW-1185">Reference proteome</keyword>
<protein>
    <submittedName>
        <fullName evidence="1">Sulfotransferase domain protein</fullName>
    </submittedName>
</protein>
<dbReference type="PANTHER" id="PTHR36451">
    <property type="entry name" value="PAPS-DEPENDENT SULFOTRANSFERASE STF3"/>
    <property type="match status" value="1"/>
</dbReference>